<gene>
    <name evidence="8" type="ORF">D7318_31425</name>
    <name evidence="7" type="ORF">D7319_31555</name>
</gene>
<keyword evidence="5" id="KW-0503">Monooxygenase</keyword>
<reference evidence="9 10" key="1">
    <citation type="submission" date="2018-09" db="EMBL/GenBank/DDBJ databases">
        <title>Streptomyces sp. nov. DS1-2, an endophytic actinomycete isolated from roots of Dendrobium scabrilingue.</title>
        <authorList>
            <person name="Kuncharoen N."/>
            <person name="Kudo T."/>
            <person name="Ohkuma M."/>
            <person name="Yuki M."/>
            <person name="Tanasupawat S."/>
        </authorList>
    </citation>
    <scope>NUCLEOTIDE SEQUENCE [LARGE SCALE GENOMIC DNA]</scope>
    <source>
        <strain evidence="7 10">AZ1-7</strain>
        <strain evidence="8 9">DS1-2</strain>
    </source>
</reference>
<evidence type="ECO:0000256" key="2">
    <source>
        <dbReference type="ARBA" id="ARBA00022630"/>
    </source>
</evidence>
<evidence type="ECO:0000256" key="4">
    <source>
        <dbReference type="ARBA" id="ARBA00023002"/>
    </source>
</evidence>
<feature type="domain" description="FAD-binding" evidence="6">
    <location>
        <begin position="8"/>
        <end position="353"/>
    </location>
</feature>
<evidence type="ECO:0000313" key="9">
    <source>
        <dbReference type="Proteomes" id="UP000268652"/>
    </source>
</evidence>
<comment type="cofactor">
    <cofactor evidence="1">
        <name>FAD</name>
        <dbReference type="ChEBI" id="CHEBI:57692"/>
    </cofactor>
</comment>
<dbReference type="InterPro" id="IPR036188">
    <property type="entry name" value="FAD/NAD-bd_sf"/>
</dbReference>
<evidence type="ECO:0000313" key="10">
    <source>
        <dbReference type="Proteomes" id="UP000275024"/>
    </source>
</evidence>
<protein>
    <submittedName>
        <fullName evidence="7">FAD-dependent oxidoreductase</fullName>
    </submittedName>
</protein>
<evidence type="ECO:0000256" key="1">
    <source>
        <dbReference type="ARBA" id="ARBA00001974"/>
    </source>
</evidence>
<keyword evidence="3" id="KW-0274">FAD</keyword>
<proteinExistence type="predicted"/>
<dbReference type="PANTHER" id="PTHR13789:SF318">
    <property type="entry name" value="GERANYLGERANYL DIPHOSPHATE REDUCTASE"/>
    <property type="match status" value="1"/>
</dbReference>
<dbReference type="GO" id="GO:0071949">
    <property type="term" value="F:FAD binding"/>
    <property type="evidence" value="ECO:0007669"/>
    <property type="project" value="InterPro"/>
</dbReference>
<dbReference type="PANTHER" id="PTHR13789">
    <property type="entry name" value="MONOOXYGENASE"/>
    <property type="match status" value="1"/>
</dbReference>
<dbReference type="SUPFAM" id="SSF51905">
    <property type="entry name" value="FAD/NAD(P)-binding domain"/>
    <property type="match status" value="1"/>
</dbReference>
<dbReference type="Pfam" id="PF01494">
    <property type="entry name" value="FAD_binding_3"/>
    <property type="match status" value="1"/>
</dbReference>
<dbReference type="EMBL" id="RBDX01000049">
    <property type="protein sequence ID" value="RKN03475.1"/>
    <property type="molecule type" value="Genomic_DNA"/>
</dbReference>
<dbReference type="InterPro" id="IPR002938">
    <property type="entry name" value="FAD-bd"/>
</dbReference>
<evidence type="ECO:0000256" key="5">
    <source>
        <dbReference type="ARBA" id="ARBA00023033"/>
    </source>
</evidence>
<keyword evidence="9" id="KW-1185">Reference proteome</keyword>
<evidence type="ECO:0000256" key="3">
    <source>
        <dbReference type="ARBA" id="ARBA00022827"/>
    </source>
</evidence>
<dbReference type="InterPro" id="IPR050493">
    <property type="entry name" value="FAD-dep_Monooxygenase_BioMet"/>
</dbReference>
<evidence type="ECO:0000259" key="6">
    <source>
        <dbReference type="Pfam" id="PF01494"/>
    </source>
</evidence>
<sequence length="399" mass="42906">MSGADTHTDVVVVGGGIAGLAGALALSRNGQRVTLLEKADEFGEVGAGLQMAPNASRVLDRWGLLNQVREVGFSPRHLVFRDALTGQELTRQSFGRAFEERYGAPYVVVHRSDLHTILLDACRDAGVTLINATVITGTRTEAGRGVATADDGREYAGHLLIGADGLDSTLRAQIAADPPVVSGYVAYRGTVPITRDTASGDLHDVVVHLGPECHLVQYPLRQGDLLNTVAVYRSASFERGEEQLVGSDELQAAYVGCVPAVHRALSNLRTGFRWPMYDREPTDTWRDGRMLLLGDAAHPMLQYLAQGACQAMEDAAALERVTAGVDLADESRVDAALSTFVAERAPRTARVQRTARVWGDVWHVGGVGRVLRNKLFSSRADGDLEVADWLYGGQPAVGL</sequence>
<keyword evidence="2" id="KW-0285">Flavoprotein</keyword>
<dbReference type="SUPFAM" id="SSF54373">
    <property type="entry name" value="FAD-linked reductases, C-terminal domain"/>
    <property type="match status" value="1"/>
</dbReference>
<organism evidence="7 10">
    <name type="scientific">Streptomyces radicis</name>
    <dbReference type="NCBI Taxonomy" id="1750517"/>
    <lineage>
        <taxon>Bacteria</taxon>
        <taxon>Bacillati</taxon>
        <taxon>Actinomycetota</taxon>
        <taxon>Actinomycetes</taxon>
        <taxon>Kitasatosporales</taxon>
        <taxon>Streptomycetaceae</taxon>
        <taxon>Streptomyces</taxon>
    </lineage>
</organism>
<comment type="caution">
    <text evidence="7">The sequence shown here is derived from an EMBL/GenBank/DDBJ whole genome shotgun (WGS) entry which is preliminary data.</text>
</comment>
<dbReference type="EMBL" id="RBDY01000048">
    <property type="protein sequence ID" value="RKN13337.1"/>
    <property type="molecule type" value="Genomic_DNA"/>
</dbReference>
<dbReference type="Proteomes" id="UP000268652">
    <property type="component" value="Unassembled WGS sequence"/>
</dbReference>
<dbReference type="Gene3D" id="3.50.50.60">
    <property type="entry name" value="FAD/NAD(P)-binding domain"/>
    <property type="match status" value="1"/>
</dbReference>
<accession>A0A3A9VR19</accession>
<name>A0A3A9VR19_9ACTN</name>
<keyword evidence="4" id="KW-0560">Oxidoreductase</keyword>
<evidence type="ECO:0000313" key="8">
    <source>
        <dbReference type="EMBL" id="RKN13337.1"/>
    </source>
</evidence>
<dbReference type="Proteomes" id="UP000275024">
    <property type="component" value="Unassembled WGS sequence"/>
</dbReference>
<dbReference type="PRINTS" id="PR00420">
    <property type="entry name" value="RNGMNOXGNASE"/>
</dbReference>
<dbReference type="GO" id="GO:0004497">
    <property type="term" value="F:monooxygenase activity"/>
    <property type="evidence" value="ECO:0007669"/>
    <property type="project" value="UniProtKB-KW"/>
</dbReference>
<dbReference type="OrthoDB" id="9782160at2"/>
<dbReference type="AlphaFoldDB" id="A0A3A9VR19"/>
<evidence type="ECO:0000313" key="7">
    <source>
        <dbReference type="EMBL" id="RKN03475.1"/>
    </source>
</evidence>